<reference evidence="5 6" key="1">
    <citation type="submission" date="2018-06" db="EMBL/GenBank/DDBJ databases">
        <title>Genomic Encyclopedia of Type Strains, Phase IV (KMG-IV): sequencing the most valuable type-strain genomes for metagenomic binning, comparative biology and taxonomic classification.</title>
        <authorList>
            <person name="Goeker M."/>
        </authorList>
    </citation>
    <scope>NUCLEOTIDE SEQUENCE [LARGE SCALE GENOMIC DNA]</scope>
    <source>
        <strain evidence="5 6">DSM 45521</strain>
    </source>
</reference>
<feature type="domain" description="Lsr2 DNA-binding" evidence="4">
    <location>
        <begin position="169"/>
        <end position="198"/>
    </location>
</feature>
<dbReference type="AlphaFoldDB" id="A0A318RD38"/>
<feature type="region of interest" description="Disordered" evidence="2">
    <location>
        <begin position="144"/>
        <end position="167"/>
    </location>
</feature>
<dbReference type="InterPro" id="IPR036625">
    <property type="entry name" value="E3-bd_dom_sf"/>
</dbReference>
<name>A0A318RD38_WILLI</name>
<dbReference type="GO" id="GO:0003677">
    <property type="term" value="F:DNA binding"/>
    <property type="evidence" value="ECO:0007669"/>
    <property type="project" value="UniProtKB-KW"/>
</dbReference>
<proteinExistence type="predicted"/>
<dbReference type="Gene3D" id="4.10.320.10">
    <property type="entry name" value="E3-binding domain"/>
    <property type="match status" value="1"/>
</dbReference>
<comment type="caution">
    <text evidence="5">The sequence shown here is derived from an EMBL/GenBank/DDBJ whole genome shotgun (WGS) entry which is preliminary data.</text>
</comment>
<dbReference type="Pfam" id="PF23359">
    <property type="entry name" value="Lsr2_DNA-bd"/>
    <property type="match status" value="1"/>
</dbReference>
<dbReference type="Pfam" id="PF11774">
    <property type="entry name" value="Lsr2"/>
    <property type="match status" value="1"/>
</dbReference>
<feature type="domain" description="Lsr2 dimerization" evidence="3">
    <location>
        <begin position="84"/>
        <end position="148"/>
    </location>
</feature>
<sequence>MLAAHKIGQRAEVFRHPPGSVRLELTTRDELGRYQPHTTPRAHTTAVFELNCIATIGRAHVPQLCLAGRAELVIFARYGIVLIMATKIAIEYFDDLDGHPIDAHDVVSVEWSWQGTDYEFDTTTAHLNKIENGRVPMATVLSKSRRVGRHTPRSAPPAPTAGSRGEVSRREIRAWARAHGYEIGDRGRVAADIVKAHHQSVG</sequence>
<dbReference type="Gene3D" id="3.30.60.230">
    <property type="entry name" value="Lsr2, dimerization domain"/>
    <property type="match status" value="1"/>
</dbReference>
<keyword evidence="1" id="KW-0238">DNA-binding</keyword>
<keyword evidence="6" id="KW-1185">Reference proteome</keyword>
<evidence type="ECO:0000313" key="6">
    <source>
        <dbReference type="Proteomes" id="UP000247591"/>
    </source>
</evidence>
<protein>
    <submittedName>
        <fullName evidence="5">Lsr2 protein</fullName>
    </submittedName>
</protein>
<accession>A0A318RD38</accession>
<evidence type="ECO:0000259" key="3">
    <source>
        <dbReference type="Pfam" id="PF11774"/>
    </source>
</evidence>
<organism evidence="5 6">
    <name type="scientific">Williamsia limnetica</name>
    <dbReference type="NCBI Taxonomy" id="882452"/>
    <lineage>
        <taxon>Bacteria</taxon>
        <taxon>Bacillati</taxon>
        <taxon>Actinomycetota</taxon>
        <taxon>Actinomycetes</taxon>
        <taxon>Mycobacteriales</taxon>
        <taxon>Nocardiaceae</taxon>
        <taxon>Williamsia</taxon>
    </lineage>
</organism>
<dbReference type="InterPro" id="IPR024412">
    <property type="entry name" value="Lsr2_dim_dom"/>
</dbReference>
<evidence type="ECO:0000313" key="5">
    <source>
        <dbReference type="EMBL" id="PYE11753.1"/>
    </source>
</evidence>
<dbReference type="InterPro" id="IPR055370">
    <property type="entry name" value="Lsr2_DNA-bd"/>
</dbReference>
<evidence type="ECO:0000256" key="1">
    <source>
        <dbReference type="ARBA" id="ARBA00023125"/>
    </source>
</evidence>
<gene>
    <name evidence="5" type="ORF">DFR67_13231</name>
</gene>
<dbReference type="GO" id="GO:0016746">
    <property type="term" value="F:acyltransferase activity"/>
    <property type="evidence" value="ECO:0007669"/>
    <property type="project" value="InterPro"/>
</dbReference>
<dbReference type="Proteomes" id="UP000247591">
    <property type="component" value="Unassembled WGS sequence"/>
</dbReference>
<dbReference type="InterPro" id="IPR042261">
    <property type="entry name" value="Lsr2-like_dimerization"/>
</dbReference>
<evidence type="ECO:0000259" key="4">
    <source>
        <dbReference type="Pfam" id="PF23359"/>
    </source>
</evidence>
<dbReference type="EMBL" id="QJSP01000032">
    <property type="protein sequence ID" value="PYE11753.1"/>
    <property type="molecule type" value="Genomic_DNA"/>
</dbReference>
<evidence type="ECO:0000256" key="2">
    <source>
        <dbReference type="SAM" id="MobiDB-lite"/>
    </source>
</evidence>